<keyword evidence="2" id="KW-0472">Membrane</keyword>
<proteinExistence type="predicted"/>
<accession>A0A385SIB9</accession>
<name>A0A385SIB9_9BACT</name>
<evidence type="ECO:0000256" key="2">
    <source>
        <dbReference type="SAM" id="Phobius"/>
    </source>
</evidence>
<keyword evidence="2" id="KW-1133">Transmembrane helix</keyword>
<feature type="transmembrane region" description="Helical" evidence="2">
    <location>
        <begin position="874"/>
        <end position="891"/>
    </location>
</feature>
<evidence type="ECO:0000256" key="1">
    <source>
        <dbReference type="SAM" id="MobiDB-lite"/>
    </source>
</evidence>
<dbReference type="Gene3D" id="2.130.10.10">
    <property type="entry name" value="YVTN repeat-like/Quinoprotein amine dehydrogenase"/>
    <property type="match status" value="2"/>
</dbReference>
<dbReference type="KEGG" id="chk:D4L85_08670"/>
<dbReference type="AlphaFoldDB" id="A0A385SIB9"/>
<dbReference type="Proteomes" id="UP000266183">
    <property type="component" value="Chromosome"/>
</dbReference>
<dbReference type="Gene3D" id="2.60.40.10">
    <property type="entry name" value="Immunoglobulins"/>
    <property type="match status" value="1"/>
</dbReference>
<evidence type="ECO:0000259" key="3">
    <source>
        <dbReference type="Pfam" id="PF07495"/>
    </source>
</evidence>
<keyword evidence="2" id="KW-0812">Transmembrane</keyword>
<sequence length="924" mass="104615">MRYFFLTFLLAGFFNLFGQTGNYFLSHFSPSEKKYDNVCFAMVQTEQGIMYFATRSGVLEFDGRNWNLIPGKGAIYSLQIDAAGDMYWAGADGYGKLEADDKGFLQLKTWSRPEVKDVYQCLVVKDKVYFLTDVALYMHKEETKPIRLPATTLSGSFTGMTELFGSIYLNTGQGILKADGDHLVATTLGFSNEDEILFSSAYQNMYIVGLANNKLYLCGEDLRPREMVLEDQPYITASVVVSGSWVNRDLLVLGTLRGGLIFIHAASGKTQEIINYSTGLPDNEVYALMNDKSQSIWLAHEYGFTRVSPYLPFRSFSHYDGLQGNLLCALSLGDQVYVGTSLGLYALQKEEVFEEVIHYDYVLKPAKKEVKKEAAPPLASPPAEETKPPVAEAQSKKKGFLWFLKRKRVESKPTTEGKADVAVTPVEPEATSPANTNPAAKPSYQRIKKVEKVLRSAHYVYKKVAGIDAKITSLEQVGDHLVAAGLGGAYEVTGLQAWPLVEEPVRSVFNAADEKMLFISTYKDEIRTMVLGEEGWQTSSILNPLDEPVIHIFKGAEHEFWLCGLDQVHRVEIENQQIKTIQSIPVNNPNFDGTAGIFRKNEVVAINSQGFFKYDRSRQTFVPIDTLAKPLRYFASDNDIWFRDAHRWNLFGQHPGQSNLDLLNLFSDLRFIASDQTSDNLWLITGNNELYKFFGEKFTPYEPGYPLLLKSVRNDNRKVSRAGLMELDQEKSSVSFEIVQPDYLGSESVEYRYQLFGLEKGWSEWSSSYNIVDFPYLPAGEYTLMAQAKDIFGKVQDLPPVKFEVLPPYWKRPWFYAMEFALFASLVLLSFRLSTRYRFISRILSLLTIILLIQFIQTAIGETFETRTSPVKDFFVQVLVAFLILPVEGYLRKLMLRSLGAQTALHRFVSPKPPVAVEEKQEEN</sequence>
<dbReference type="Pfam" id="PF07495">
    <property type="entry name" value="Y_Y_Y"/>
    <property type="match status" value="1"/>
</dbReference>
<feature type="transmembrane region" description="Helical" evidence="2">
    <location>
        <begin position="843"/>
        <end position="862"/>
    </location>
</feature>
<dbReference type="InterPro" id="IPR015943">
    <property type="entry name" value="WD40/YVTN_repeat-like_dom_sf"/>
</dbReference>
<organism evidence="4 5">
    <name type="scientific">Chryseolinea soli</name>
    <dbReference type="NCBI Taxonomy" id="2321403"/>
    <lineage>
        <taxon>Bacteria</taxon>
        <taxon>Pseudomonadati</taxon>
        <taxon>Bacteroidota</taxon>
        <taxon>Cytophagia</taxon>
        <taxon>Cytophagales</taxon>
        <taxon>Fulvivirgaceae</taxon>
        <taxon>Chryseolinea</taxon>
    </lineage>
</organism>
<feature type="region of interest" description="Disordered" evidence="1">
    <location>
        <begin position="373"/>
        <end position="392"/>
    </location>
</feature>
<reference evidence="5" key="1">
    <citation type="submission" date="2018-09" db="EMBL/GenBank/DDBJ databases">
        <title>Chryseolinea sp. KIS68-18 isolated from soil.</title>
        <authorList>
            <person name="Weon H.-Y."/>
            <person name="Kwon S.-W."/>
            <person name="Lee S.A."/>
        </authorList>
    </citation>
    <scope>NUCLEOTIDE SEQUENCE [LARGE SCALE GENOMIC DNA]</scope>
    <source>
        <strain evidence="5">KIS68-18</strain>
    </source>
</reference>
<keyword evidence="5" id="KW-1185">Reference proteome</keyword>
<dbReference type="InterPro" id="IPR011123">
    <property type="entry name" value="Y_Y_Y"/>
</dbReference>
<feature type="transmembrane region" description="Helical" evidence="2">
    <location>
        <begin position="814"/>
        <end position="831"/>
    </location>
</feature>
<gene>
    <name evidence="4" type="ORF">D4L85_08670</name>
</gene>
<feature type="domain" description="Two component regulator three Y" evidence="3">
    <location>
        <begin position="742"/>
        <end position="790"/>
    </location>
</feature>
<dbReference type="InterPro" id="IPR013783">
    <property type="entry name" value="Ig-like_fold"/>
</dbReference>
<evidence type="ECO:0000313" key="4">
    <source>
        <dbReference type="EMBL" id="AYB30644.1"/>
    </source>
</evidence>
<evidence type="ECO:0000313" key="5">
    <source>
        <dbReference type="Proteomes" id="UP000266183"/>
    </source>
</evidence>
<protein>
    <recommendedName>
        <fullName evidence="3">Two component regulator three Y domain-containing protein</fullName>
    </recommendedName>
</protein>
<dbReference type="EMBL" id="CP032382">
    <property type="protein sequence ID" value="AYB30644.1"/>
    <property type="molecule type" value="Genomic_DNA"/>
</dbReference>